<sequence>MVVVKCGSIDEDGVEAVNSSASVYCTVVNEAYIVEGVI</sequence>
<comment type="caution">
    <text evidence="1">The sequence shown here is derived from an EMBL/GenBank/DDBJ whole genome shotgun (WGS) entry which is preliminary data.</text>
</comment>
<dbReference type="AlphaFoldDB" id="A0A166D845"/>
<evidence type="ECO:0000313" key="1">
    <source>
        <dbReference type="EMBL" id="KZX15304.1"/>
    </source>
</evidence>
<protein>
    <submittedName>
        <fullName evidence="1">Uncharacterized protein</fullName>
    </submittedName>
</protein>
<dbReference type="Proteomes" id="UP000077066">
    <property type="component" value="Unassembled WGS sequence"/>
</dbReference>
<name>A0A166D845_9EURY</name>
<evidence type="ECO:0000313" key="2">
    <source>
        <dbReference type="Proteomes" id="UP000077066"/>
    </source>
</evidence>
<proteinExistence type="predicted"/>
<gene>
    <name evidence="1" type="ORF">MBFIL_07100</name>
</gene>
<accession>A0A166D845</accession>
<organism evidence="1 2">
    <name type="scientific">Methanobrevibacter filiformis</name>
    <dbReference type="NCBI Taxonomy" id="55758"/>
    <lineage>
        <taxon>Archaea</taxon>
        <taxon>Methanobacteriati</taxon>
        <taxon>Methanobacteriota</taxon>
        <taxon>Methanomada group</taxon>
        <taxon>Methanobacteria</taxon>
        <taxon>Methanobacteriales</taxon>
        <taxon>Methanobacteriaceae</taxon>
        <taxon>Methanobrevibacter</taxon>
    </lineage>
</organism>
<dbReference type="EMBL" id="LWMT01000101">
    <property type="protein sequence ID" value="KZX15304.1"/>
    <property type="molecule type" value="Genomic_DNA"/>
</dbReference>
<keyword evidence="2" id="KW-1185">Reference proteome</keyword>
<reference evidence="1 2" key="1">
    <citation type="submission" date="2016-04" db="EMBL/GenBank/DDBJ databases">
        <title>Genome sequence of Methanobrevibacter filiformis DSM 11501.</title>
        <authorList>
            <person name="Poehlein A."/>
            <person name="Seedorf H."/>
            <person name="Daniel R."/>
        </authorList>
    </citation>
    <scope>NUCLEOTIDE SEQUENCE [LARGE SCALE GENOMIC DNA]</scope>
    <source>
        <strain evidence="1 2">DSM 11501</strain>
    </source>
</reference>